<evidence type="ECO:0000313" key="4">
    <source>
        <dbReference type="EMBL" id="ALG86246.1"/>
    </source>
</evidence>
<reference evidence="4 5" key="2">
    <citation type="journal article" date="2017" name="Int. J. Syst. Evol. Microbiol.">
        <title>Gordonia phthalatica sp. nov., a di-n-butyl phthalate-degrading bacterium isolated from activated sludge.</title>
        <authorList>
            <person name="Jin D."/>
            <person name="Kong X."/>
            <person name="Jia M."/>
            <person name="Yu X."/>
            <person name="Wang X."/>
            <person name="Zhuang X."/>
            <person name="Deng Y."/>
            <person name="Bai Z."/>
        </authorList>
    </citation>
    <scope>NUCLEOTIDE SEQUENCE [LARGE SCALE GENOMIC DNA]</scope>
    <source>
        <strain evidence="4 5">QH-11</strain>
    </source>
</reference>
<name>A0A0N9NCP4_9ACTN</name>
<proteinExistence type="predicted"/>
<dbReference type="InterPro" id="IPR050900">
    <property type="entry name" value="Transposase_IS3/IS150/IS904"/>
</dbReference>
<feature type="domain" description="Integrase catalytic" evidence="2">
    <location>
        <begin position="127"/>
        <end position="297"/>
    </location>
</feature>
<dbReference type="NCBIfam" id="NF033516">
    <property type="entry name" value="transpos_IS3"/>
    <property type="match status" value="1"/>
</dbReference>
<dbReference type="PANTHER" id="PTHR46889:SF4">
    <property type="entry name" value="TRANSPOSASE INSO FOR INSERTION SEQUENCE ELEMENT IS911B-RELATED"/>
    <property type="match status" value="1"/>
</dbReference>
<evidence type="ECO:0000259" key="2">
    <source>
        <dbReference type="PROSITE" id="PS50994"/>
    </source>
</evidence>
<dbReference type="GO" id="GO:0015074">
    <property type="term" value="P:DNA integration"/>
    <property type="evidence" value="ECO:0007669"/>
    <property type="project" value="InterPro"/>
</dbReference>
<organism evidence="4 5">
    <name type="scientific">Gordonia phthalatica</name>
    <dbReference type="NCBI Taxonomy" id="1136941"/>
    <lineage>
        <taxon>Bacteria</taxon>
        <taxon>Bacillati</taxon>
        <taxon>Actinomycetota</taxon>
        <taxon>Actinomycetes</taxon>
        <taxon>Mycobacteriales</taxon>
        <taxon>Gordoniaceae</taxon>
        <taxon>Gordonia</taxon>
    </lineage>
</organism>
<accession>A0A0N9NCP4</accession>
<dbReference type="STRING" id="1136941.ACH46_10920"/>
<dbReference type="InterPro" id="IPR025948">
    <property type="entry name" value="HTH-like_dom"/>
</dbReference>
<keyword evidence="5" id="KW-1185">Reference proteome</keyword>
<dbReference type="KEGG" id="goq:ACH46_19320"/>
<comment type="function">
    <text evidence="1">Involved in the transposition of the insertion sequence.</text>
</comment>
<dbReference type="Proteomes" id="UP000063789">
    <property type="component" value="Chromosome"/>
</dbReference>
<dbReference type="GO" id="GO:0003676">
    <property type="term" value="F:nucleic acid binding"/>
    <property type="evidence" value="ECO:0007669"/>
    <property type="project" value="InterPro"/>
</dbReference>
<dbReference type="AlphaFoldDB" id="A0A0N9NCP4"/>
<gene>
    <name evidence="3" type="ORF">ACH46_10920</name>
    <name evidence="4" type="ORF">ACH46_19320</name>
</gene>
<dbReference type="SUPFAM" id="SSF53098">
    <property type="entry name" value="Ribonuclease H-like"/>
    <property type="match status" value="1"/>
</dbReference>
<dbReference type="EMBL" id="CP011853">
    <property type="protein sequence ID" value="ALG84911.1"/>
    <property type="molecule type" value="Genomic_DNA"/>
</dbReference>
<evidence type="ECO:0000313" key="5">
    <source>
        <dbReference type="Proteomes" id="UP000063789"/>
    </source>
</evidence>
<dbReference type="InterPro" id="IPR001584">
    <property type="entry name" value="Integrase_cat-core"/>
</dbReference>
<dbReference type="Pfam" id="PF13276">
    <property type="entry name" value="HTH_21"/>
    <property type="match status" value="1"/>
</dbReference>
<dbReference type="Gene3D" id="3.30.420.10">
    <property type="entry name" value="Ribonuclease H-like superfamily/Ribonuclease H"/>
    <property type="match status" value="1"/>
</dbReference>
<dbReference type="Pfam" id="PF00665">
    <property type="entry name" value="rve"/>
    <property type="match status" value="1"/>
</dbReference>
<dbReference type="InterPro" id="IPR012337">
    <property type="entry name" value="RNaseH-like_sf"/>
</dbReference>
<evidence type="ECO:0000313" key="3">
    <source>
        <dbReference type="EMBL" id="ALG84911.1"/>
    </source>
</evidence>
<dbReference type="InterPro" id="IPR036397">
    <property type="entry name" value="RNaseH_sf"/>
</dbReference>
<dbReference type="EMBL" id="CP011853">
    <property type="protein sequence ID" value="ALG86246.1"/>
    <property type="molecule type" value="Genomic_DNA"/>
</dbReference>
<evidence type="ECO:0000256" key="1">
    <source>
        <dbReference type="ARBA" id="ARBA00002286"/>
    </source>
</evidence>
<reference evidence="5" key="1">
    <citation type="submission" date="2015-06" db="EMBL/GenBank/DDBJ databases">
        <title>Complete genome sequence and metabolic analysis of phthalate degradation pathway in Gordonia sp. QH-11.</title>
        <authorList>
            <person name="Jin D."/>
            <person name="Kong X."/>
            <person name="Bai Z."/>
        </authorList>
    </citation>
    <scope>NUCLEOTIDE SEQUENCE [LARGE SCALE GENOMIC DNA]</scope>
    <source>
        <strain evidence="5">QH-11</strain>
    </source>
</reference>
<dbReference type="InterPro" id="IPR048020">
    <property type="entry name" value="Transpos_IS3"/>
</dbReference>
<dbReference type="KEGG" id="goq:ACH46_10920"/>
<dbReference type="PROSITE" id="PS50994">
    <property type="entry name" value="INTEGRASE"/>
    <property type="match status" value="1"/>
</dbReference>
<protein>
    <submittedName>
        <fullName evidence="4">Integrase</fullName>
    </submittedName>
</protein>
<dbReference type="PATRIC" id="fig|1136941.3.peg.2225"/>
<dbReference type="PANTHER" id="PTHR46889">
    <property type="entry name" value="TRANSPOSASE INSF FOR INSERTION SEQUENCE IS3B-RELATED"/>
    <property type="match status" value="1"/>
</dbReference>
<sequence>MSRFQFVADNSATYPVKWLCDLLEVVRSSYYAWRKAAPGRERRAATDDALLKEITAVHDEDTSYGAPRITADLNDGKPAGERVNHKRVERVMREHGIAGYRKRRRVKTTVPEPAEQKYPDQVKRDFTAPAPNKVYVGDITYLPLAIPGIDGKAKNLYLATVIDCFSRRLVGWAIADHMRIELVIDALRAAERDRGSLRGAIFHSDHGSVYTSKDFADACQDMGVTQSMGAVGTSADNALAESFNAAFKREVLRDSASWPDERTCRRQAFRWLTRYNTRRRHSFCNNMSPNDYERSVSDRIGDAA</sequence>